<evidence type="ECO:0000259" key="7">
    <source>
        <dbReference type="PROSITE" id="PS51512"/>
    </source>
</evidence>
<feature type="region of interest" description="Disordered" evidence="5">
    <location>
        <begin position="66"/>
        <end position="308"/>
    </location>
</feature>
<evidence type="ECO:0000256" key="1">
    <source>
        <dbReference type="ARBA" id="ARBA00004201"/>
    </source>
</evidence>
<reference evidence="8 9" key="1">
    <citation type="submission" date="2023-08" db="EMBL/GenBank/DDBJ databases">
        <title>Black Yeasts Isolated from many extreme environments.</title>
        <authorList>
            <person name="Coleine C."/>
            <person name="Stajich J.E."/>
            <person name="Selbmann L."/>
        </authorList>
    </citation>
    <scope>NUCLEOTIDE SEQUENCE [LARGE SCALE GENOMIC DNA]</scope>
    <source>
        <strain evidence="8 9">CCFEE 5935</strain>
    </source>
</reference>
<evidence type="ECO:0000256" key="5">
    <source>
        <dbReference type="SAM" id="MobiDB-lite"/>
    </source>
</evidence>
<evidence type="ECO:0000256" key="3">
    <source>
        <dbReference type="ARBA" id="ARBA00015797"/>
    </source>
</evidence>
<dbReference type="Pfam" id="PF09532">
    <property type="entry name" value="FDF"/>
    <property type="match status" value="1"/>
</dbReference>
<dbReference type="AlphaFoldDB" id="A0AAV9P5E5"/>
<proteinExistence type="inferred from homology"/>
<feature type="compositionally biased region" description="Pro residues" evidence="5">
    <location>
        <begin position="78"/>
        <end position="88"/>
    </location>
</feature>
<evidence type="ECO:0000256" key="2">
    <source>
        <dbReference type="ARBA" id="ARBA00006610"/>
    </source>
</evidence>
<dbReference type="PANTHER" id="PTHR13612:SF0">
    <property type="entry name" value="ENHANCER OF MRNA-DECAPPING PROTEIN 3"/>
    <property type="match status" value="1"/>
</dbReference>
<evidence type="ECO:0000259" key="6">
    <source>
        <dbReference type="PROSITE" id="PS51385"/>
    </source>
</evidence>
<dbReference type="Gene3D" id="3.40.50.10260">
    <property type="entry name" value="YjeF N-terminal domain"/>
    <property type="match status" value="1"/>
</dbReference>
<protein>
    <recommendedName>
        <fullName evidence="3">Enhancer of mRNA-decapping protein 3</fullName>
    </recommendedName>
</protein>
<feature type="domain" description="DFDF" evidence="7">
    <location>
        <begin position="298"/>
        <end position="334"/>
    </location>
</feature>
<dbReference type="Proteomes" id="UP001337655">
    <property type="component" value="Unassembled WGS sequence"/>
</dbReference>
<dbReference type="InterPro" id="IPR025762">
    <property type="entry name" value="DFDF"/>
</dbReference>
<comment type="subcellular location">
    <subcellularLocation>
        <location evidence="1">Cytoplasm</location>
        <location evidence="1">P-body</location>
    </subcellularLocation>
</comment>
<dbReference type="GeneID" id="89928852"/>
<dbReference type="RefSeq" id="XP_064657523.1">
    <property type="nucleotide sequence ID" value="XM_064804753.1"/>
</dbReference>
<gene>
    <name evidence="8" type="primary">EDC3</name>
    <name evidence="8" type="ORF">LTR77_007516</name>
</gene>
<feature type="compositionally biased region" description="Basic residues" evidence="5">
    <location>
        <begin position="214"/>
        <end position="225"/>
    </location>
</feature>
<dbReference type="SUPFAM" id="SSF64153">
    <property type="entry name" value="YjeF N-terminal domain-like"/>
    <property type="match status" value="1"/>
</dbReference>
<feature type="compositionally biased region" description="Low complexity" evidence="5">
    <location>
        <begin position="427"/>
        <end position="442"/>
    </location>
</feature>
<feature type="region of interest" description="Disordered" evidence="5">
    <location>
        <begin position="336"/>
        <end position="465"/>
    </location>
</feature>
<accession>A0AAV9P5E5</accession>
<dbReference type="PROSITE" id="PS51512">
    <property type="entry name" value="DFDF"/>
    <property type="match status" value="1"/>
</dbReference>
<comment type="caution">
    <text evidence="8">The sequence shown here is derived from an EMBL/GenBank/DDBJ whole genome shotgun (WGS) entry which is preliminary data.</text>
</comment>
<evidence type="ECO:0000313" key="8">
    <source>
        <dbReference type="EMBL" id="KAK5167817.1"/>
    </source>
</evidence>
<feature type="domain" description="YjeF N-terminal" evidence="6">
    <location>
        <begin position="507"/>
        <end position="769"/>
    </location>
</feature>
<feature type="compositionally biased region" description="Polar residues" evidence="5">
    <location>
        <begin position="169"/>
        <end position="184"/>
    </location>
</feature>
<name>A0AAV9P5E5_9PEZI</name>
<dbReference type="PANTHER" id="PTHR13612">
    <property type="entry name" value="ENHANCER OF MRNA-DECAPPING PROTEIN 3"/>
    <property type="match status" value="1"/>
</dbReference>
<dbReference type="GO" id="GO:0031087">
    <property type="term" value="P:deadenylation-independent decapping of nuclear-transcribed mRNA"/>
    <property type="evidence" value="ECO:0007669"/>
    <property type="project" value="TreeGrafter"/>
</dbReference>
<evidence type="ECO:0000256" key="4">
    <source>
        <dbReference type="ARBA" id="ARBA00022490"/>
    </source>
</evidence>
<organism evidence="8 9">
    <name type="scientific">Saxophila tyrrhenica</name>
    <dbReference type="NCBI Taxonomy" id="1690608"/>
    <lineage>
        <taxon>Eukaryota</taxon>
        <taxon>Fungi</taxon>
        <taxon>Dikarya</taxon>
        <taxon>Ascomycota</taxon>
        <taxon>Pezizomycotina</taxon>
        <taxon>Dothideomycetes</taxon>
        <taxon>Dothideomycetidae</taxon>
        <taxon>Mycosphaerellales</taxon>
        <taxon>Extremaceae</taxon>
        <taxon>Saxophila</taxon>
    </lineage>
</organism>
<evidence type="ECO:0000313" key="9">
    <source>
        <dbReference type="Proteomes" id="UP001337655"/>
    </source>
</evidence>
<feature type="compositionally biased region" description="Low complexity" evidence="5">
    <location>
        <begin position="259"/>
        <end position="275"/>
    </location>
</feature>
<dbReference type="EMBL" id="JAVRRT010000011">
    <property type="protein sequence ID" value="KAK5167817.1"/>
    <property type="molecule type" value="Genomic_DNA"/>
</dbReference>
<dbReference type="GO" id="GO:0000932">
    <property type="term" value="C:P-body"/>
    <property type="evidence" value="ECO:0007669"/>
    <property type="project" value="UniProtKB-SubCell"/>
</dbReference>
<feature type="compositionally biased region" description="Low complexity" evidence="5">
    <location>
        <begin position="128"/>
        <end position="142"/>
    </location>
</feature>
<feature type="compositionally biased region" description="Polar residues" evidence="5">
    <location>
        <begin position="453"/>
        <end position="465"/>
    </location>
</feature>
<feature type="compositionally biased region" description="Basic residues" evidence="5">
    <location>
        <begin position="397"/>
        <end position="411"/>
    </location>
</feature>
<keyword evidence="4" id="KW-0963">Cytoplasm</keyword>
<dbReference type="Pfam" id="PF03853">
    <property type="entry name" value="YjeF_N"/>
    <property type="match status" value="1"/>
</dbReference>
<keyword evidence="9" id="KW-1185">Reference proteome</keyword>
<dbReference type="InterPro" id="IPR004443">
    <property type="entry name" value="YjeF_N_dom"/>
</dbReference>
<dbReference type="InterPro" id="IPR036652">
    <property type="entry name" value="YjeF_N_dom_sf"/>
</dbReference>
<dbReference type="InterPro" id="IPR019050">
    <property type="entry name" value="FDF_dom"/>
</dbReference>
<feature type="compositionally biased region" description="Low complexity" evidence="5">
    <location>
        <begin position="68"/>
        <end position="77"/>
    </location>
</feature>
<dbReference type="SMART" id="SM01199">
    <property type="entry name" value="FDF"/>
    <property type="match status" value="1"/>
</dbReference>
<dbReference type="GO" id="GO:0033962">
    <property type="term" value="P:P-body assembly"/>
    <property type="evidence" value="ECO:0007669"/>
    <property type="project" value="TreeGrafter"/>
</dbReference>
<dbReference type="GO" id="GO:0003729">
    <property type="term" value="F:mRNA binding"/>
    <property type="evidence" value="ECO:0007669"/>
    <property type="project" value="TreeGrafter"/>
</dbReference>
<comment type="similarity">
    <text evidence="2">Belongs to the EDC3 family.</text>
</comment>
<sequence length="794" mass="85284">MADFTGLRVTLTLKNPPSLVLQGKVMHVVAGQTLTLQDVFFPANGSRAPTWTVRATDVQDLKVDADPESTAATRTTAPPVPSAPPQARPPSNGGAANVLPVRTTPAPTHAQRQPSDFVDPAILSYGRSPAPSKTAAKPAEPSTPVKSMLAKAAENLPSNSSPFIGDAGKSSSSRKPSTVKNGQKQGVEGRQATTAHGIPGDGTQEAGQADTSSKRKVKKGQKKKAANGTQDPPPVMNIEVSRNGNDMNGNVKRGKGWRQTPLLQPSPQSTSSPQPGSKKKSRREREQDREASQNGWATEDATDIQEMEEFDFEANHKLFDKKTVFDQLRQGDTTADEDRLVGHNKLARPGTYGGKNLHPTENVLSPQLGPKYNSNELDSTSDADTELNFMGDGGRSSSRHSTTRTGAKKQPSRQNSNQVDPRPHPLSASMSSERGMSRSRTSLPGRTGKAMHSLTTSPMPERTQSPMSALSATRTHAPSTMSSRLREAHLAIHPTMTPCPVLHPSAFETLEKETVSRYGLTSEAITESAARCIGETAMDLFHSTTSSRRPSRTNTLRGSMSSHLPTFHHPTTPHTVVVIAGNHTTGARAVAAARHLLARNTHIILAEAQYESSESQSPQMKTQTAILKRMAKAGAPIRRGPWRRAEKYIKNLPSPPALIIDALLAGNTYESLAEETSNSKHAADAQREAREMIDWANRSRAPVLSVGCPSGVSGLDGSTTVMEGEPLAVRPGKVLALGVPLQGMLEALKGGERWEVCVGDLGVNIALRREEGVGFRGQWVVEVRYLEEEGEGVV</sequence>
<dbReference type="PROSITE" id="PS51385">
    <property type="entry name" value="YJEF_N"/>
    <property type="match status" value="1"/>
</dbReference>